<name>A0A0H3YD07_HV1</name>
<reference evidence="1" key="1">
    <citation type="journal article" date="2015" name="J. Clin. Microbiol.">
        <title>Long-Range HIV Genotyping Using Viral RNA and Proviral DNA for Analysis of HIV Drug Resistance and HIV Clustering.</title>
        <authorList>
            <person name="Novitsky V."/>
            <person name="Zahralban-Steele M."/>
            <person name="McLane M.F."/>
            <person name="Moyo S."/>
            <person name="van Widenfelt E."/>
            <person name="Gaseitsiwe S."/>
            <person name="Makhema J."/>
            <person name="Essex M."/>
        </authorList>
    </citation>
    <scope>NUCLEOTIDE SEQUENCE</scope>
    <source>
        <strain evidence="1">Bcpp_00363_amp2</strain>
    </source>
</reference>
<sequence>MRVRRIPRNWQQWWT</sequence>
<evidence type="ECO:0000313" key="1">
    <source>
        <dbReference type="EMBL" id="AKN10877.1"/>
    </source>
</evidence>
<protein>
    <submittedName>
        <fullName evidence="1">Truncated envelope glycoprotein</fullName>
    </submittedName>
</protein>
<proteinExistence type="predicted"/>
<dbReference type="GO" id="GO:0019031">
    <property type="term" value="C:viral envelope"/>
    <property type="evidence" value="ECO:0007669"/>
    <property type="project" value="UniProtKB-KW"/>
</dbReference>
<gene>
    <name evidence="1" type="primary">vpu</name>
</gene>
<dbReference type="EMBL" id="KR861298">
    <property type="protein sequence ID" value="AKN10877.1"/>
    <property type="molecule type" value="Genomic_DNA"/>
</dbReference>
<keyword evidence="1" id="KW-0261">Viral envelope protein</keyword>
<organismHost>
    <name type="scientific">Homo sapiens</name>
    <name type="common">Human</name>
    <dbReference type="NCBI Taxonomy" id="9606"/>
</organismHost>
<organism evidence="1">
    <name type="scientific">Human immunodeficiency virus type 1</name>
    <name type="common">HIV-1</name>
    <dbReference type="NCBI Taxonomy" id="11676"/>
    <lineage>
        <taxon>Viruses</taxon>
        <taxon>Riboviria</taxon>
        <taxon>Pararnavirae</taxon>
        <taxon>Artverviricota</taxon>
        <taxon>Revtraviricetes</taxon>
        <taxon>Ortervirales</taxon>
        <taxon>Retroviridae</taxon>
        <taxon>Orthoretrovirinae</taxon>
        <taxon>Lentivirus</taxon>
        <taxon>Lentivirus humimdef1</taxon>
    </lineage>
</organism>
<keyword evidence="1" id="KW-0946">Virion</keyword>
<accession>A0A0H3YD07</accession>